<evidence type="ECO:0000256" key="2">
    <source>
        <dbReference type="ARBA" id="ARBA00004167"/>
    </source>
</evidence>
<comment type="similarity">
    <text evidence="3 13">Belongs to the cytochrome P450 family.</text>
</comment>
<dbReference type="PRINTS" id="PR00385">
    <property type="entry name" value="P450"/>
</dbReference>
<reference evidence="15" key="2">
    <citation type="journal article" date="2024" name="Plant">
        <title>Genomic evolution and insights into agronomic trait innovations of Sesamum species.</title>
        <authorList>
            <person name="Miao H."/>
            <person name="Wang L."/>
            <person name="Qu L."/>
            <person name="Liu H."/>
            <person name="Sun Y."/>
            <person name="Le M."/>
            <person name="Wang Q."/>
            <person name="Wei S."/>
            <person name="Zheng Y."/>
            <person name="Lin W."/>
            <person name="Duan Y."/>
            <person name="Cao H."/>
            <person name="Xiong S."/>
            <person name="Wang X."/>
            <person name="Wei L."/>
            <person name="Li C."/>
            <person name="Ma Q."/>
            <person name="Ju M."/>
            <person name="Zhao R."/>
            <person name="Li G."/>
            <person name="Mu C."/>
            <person name="Tian Q."/>
            <person name="Mei H."/>
            <person name="Zhang T."/>
            <person name="Gao T."/>
            <person name="Zhang H."/>
        </authorList>
    </citation>
    <scope>NUCLEOTIDE SEQUENCE</scope>
    <source>
        <strain evidence="15">KEN8</strain>
    </source>
</reference>
<evidence type="ECO:0000256" key="13">
    <source>
        <dbReference type="RuleBase" id="RU000461"/>
    </source>
</evidence>
<feature type="signal peptide" evidence="14">
    <location>
        <begin position="1"/>
        <end position="23"/>
    </location>
</feature>
<dbReference type="FunFam" id="1.10.630.10:FF:000126">
    <property type="entry name" value="Predicted protein"/>
    <property type="match status" value="1"/>
</dbReference>
<dbReference type="EMBL" id="JACGWM010000008">
    <property type="protein sequence ID" value="KAL0357550.1"/>
    <property type="molecule type" value="Genomic_DNA"/>
</dbReference>
<organism evidence="15">
    <name type="scientific">Sesamum calycinum</name>
    <dbReference type="NCBI Taxonomy" id="2727403"/>
    <lineage>
        <taxon>Eukaryota</taxon>
        <taxon>Viridiplantae</taxon>
        <taxon>Streptophyta</taxon>
        <taxon>Embryophyta</taxon>
        <taxon>Tracheophyta</taxon>
        <taxon>Spermatophyta</taxon>
        <taxon>Magnoliopsida</taxon>
        <taxon>eudicotyledons</taxon>
        <taxon>Gunneridae</taxon>
        <taxon>Pentapetalae</taxon>
        <taxon>asterids</taxon>
        <taxon>lamiids</taxon>
        <taxon>Lamiales</taxon>
        <taxon>Pedaliaceae</taxon>
        <taxon>Sesamum</taxon>
    </lineage>
</organism>
<evidence type="ECO:0000256" key="10">
    <source>
        <dbReference type="ARBA" id="ARBA00023033"/>
    </source>
</evidence>
<dbReference type="PANTHER" id="PTHR47955">
    <property type="entry name" value="CYTOCHROME P450 FAMILY 71 PROTEIN"/>
    <property type="match status" value="1"/>
</dbReference>
<name>A0AAW2PQZ8_9LAMI</name>
<evidence type="ECO:0000256" key="8">
    <source>
        <dbReference type="ARBA" id="ARBA00023002"/>
    </source>
</evidence>
<comment type="caution">
    <text evidence="15">The sequence shown here is derived from an EMBL/GenBank/DDBJ whole genome shotgun (WGS) entry which is preliminary data.</text>
</comment>
<keyword evidence="7" id="KW-1133">Transmembrane helix</keyword>
<dbReference type="PRINTS" id="PR00463">
    <property type="entry name" value="EP450I"/>
</dbReference>
<keyword evidence="8 13" id="KW-0560">Oxidoreductase</keyword>
<feature type="binding site" description="axial binding residue" evidence="12">
    <location>
        <position position="402"/>
    </location>
    <ligand>
        <name>heme</name>
        <dbReference type="ChEBI" id="CHEBI:30413"/>
    </ligand>
    <ligandPart>
        <name>Fe</name>
        <dbReference type="ChEBI" id="CHEBI:18248"/>
    </ligandPart>
</feature>
<proteinExistence type="inferred from homology"/>
<keyword evidence="11" id="KW-0472">Membrane</keyword>
<evidence type="ECO:0000256" key="3">
    <source>
        <dbReference type="ARBA" id="ARBA00010617"/>
    </source>
</evidence>
<reference evidence="15" key="1">
    <citation type="submission" date="2020-06" db="EMBL/GenBank/DDBJ databases">
        <authorList>
            <person name="Li T."/>
            <person name="Hu X."/>
            <person name="Zhang T."/>
            <person name="Song X."/>
            <person name="Zhang H."/>
            <person name="Dai N."/>
            <person name="Sheng W."/>
            <person name="Hou X."/>
            <person name="Wei L."/>
        </authorList>
    </citation>
    <scope>NUCLEOTIDE SEQUENCE</scope>
    <source>
        <strain evidence="15">KEN8</strain>
        <tissue evidence="15">Leaf</tissue>
    </source>
</reference>
<dbReference type="GO" id="GO:0016705">
    <property type="term" value="F:oxidoreductase activity, acting on paired donors, with incorporation or reduction of molecular oxygen"/>
    <property type="evidence" value="ECO:0007669"/>
    <property type="project" value="InterPro"/>
</dbReference>
<keyword evidence="9 12" id="KW-0408">Iron</keyword>
<dbReference type="AlphaFoldDB" id="A0AAW2PQZ8"/>
<dbReference type="InterPro" id="IPR001128">
    <property type="entry name" value="Cyt_P450"/>
</dbReference>
<keyword evidence="6 12" id="KW-0479">Metal-binding</keyword>
<dbReference type="PANTHER" id="PTHR47955:SF22">
    <property type="entry name" value="CYTOCHROME P450 83B1-LIKE"/>
    <property type="match status" value="1"/>
</dbReference>
<comment type="subcellular location">
    <subcellularLocation>
        <location evidence="2">Membrane</location>
        <topology evidence="2">Single-pass membrane protein</topology>
    </subcellularLocation>
</comment>
<dbReference type="PROSITE" id="PS00086">
    <property type="entry name" value="CYTOCHROME_P450"/>
    <property type="match status" value="1"/>
</dbReference>
<evidence type="ECO:0000256" key="4">
    <source>
        <dbReference type="ARBA" id="ARBA00022617"/>
    </source>
</evidence>
<keyword evidence="4 12" id="KW-0349">Heme</keyword>
<dbReference type="Gene3D" id="1.10.630.10">
    <property type="entry name" value="Cytochrome P450"/>
    <property type="match status" value="1"/>
</dbReference>
<dbReference type="GO" id="GO:0020037">
    <property type="term" value="F:heme binding"/>
    <property type="evidence" value="ECO:0007669"/>
    <property type="project" value="InterPro"/>
</dbReference>
<keyword evidence="10 13" id="KW-0503">Monooxygenase</keyword>
<evidence type="ECO:0000256" key="14">
    <source>
        <dbReference type="SAM" id="SignalP"/>
    </source>
</evidence>
<dbReference type="InterPro" id="IPR017972">
    <property type="entry name" value="Cyt_P450_CS"/>
</dbReference>
<accession>A0AAW2PQZ8</accession>
<evidence type="ECO:0000313" key="15">
    <source>
        <dbReference type="EMBL" id="KAL0357550.1"/>
    </source>
</evidence>
<evidence type="ECO:0000256" key="5">
    <source>
        <dbReference type="ARBA" id="ARBA00022692"/>
    </source>
</evidence>
<evidence type="ECO:0000256" key="12">
    <source>
        <dbReference type="PIRSR" id="PIRSR602401-1"/>
    </source>
</evidence>
<evidence type="ECO:0000256" key="1">
    <source>
        <dbReference type="ARBA" id="ARBA00001971"/>
    </source>
</evidence>
<dbReference type="InterPro" id="IPR002401">
    <property type="entry name" value="Cyt_P450_E_grp-I"/>
</dbReference>
<evidence type="ECO:0000256" key="11">
    <source>
        <dbReference type="ARBA" id="ARBA00023136"/>
    </source>
</evidence>
<dbReference type="InterPro" id="IPR036396">
    <property type="entry name" value="Cyt_P450_sf"/>
</dbReference>
<dbReference type="GO" id="GO:0004497">
    <property type="term" value="F:monooxygenase activity"/>
    <property type="evidence" value="ECO:0007669"/>
    <property type="project" value="UniProtKB-KW"/>
</dbReference>
<evidence type="ECO:0000256" key="9">
    <source>
        <dbReference type="ARBA" id="ARBA00023004"/>
    </source>
</evidence>
<dbReference type="Pfam" id="PF00067">
    <property type="entry name" value="p450"/>
    <property type="match status" value="2"/>
</dbReference>
<keyword evidence="14" id="KW-0732">Signal</keyword>
<dbReference type="GO" id="GO:0005506">
    <property type="term" value="F:iron ion binding"/>
    <property type="evidence" value="ECO:0007669"/>
    <property type="project" value="InterPro"/>
</dbReference>
<dbReference type="CDD" id="cd11072">
    <property type="entry name" value="CYP71-like"/>
    <property type="match status" value="1"/>
</dbReference>
<dbReference type="GO" id="GO:0016020">
    <property type="term" value="C:membrane"/>
    <property type="evidence" value="ECO:0007669"/>
    <property type="project" value="UniProtKB-SubCell"/>
</dbReference>
<dbReference type="SUPFAM" id="SSF48264">
    <property type="entry name" value="Cytochrome P450"/>
    <property type="match status" value="1"/>
</dbReference>
<sequence length="464" mass="52578">MELLLLLLALPIILIIYFQKQKAKPVKNLHPPGPPGLPFIGNLHQFDGQFPHKYLYNLSKQYGPFMSMKLGFRPVLVISSADIVKQIMKSHDIVFSGRPLLVSQQRLSYNGLDVTFSSYGNKWREMRKMCIIRLFSQKQVHRSFIPVCKDEVTRMIKKIARDASLSRITNLSEMVVSFTRNTIYRVAFGKRVSGMSGRLEKNFRDLDSFYQELIEEHLDSNRPKSMQGDILDSLLGLKREGSSSVDPTLEHIKAILMNILAGGTDTGSATIVWAITALMKNPLIMRKAQAEIRQQLAGKKELIDEDDIVKLPYLRAVIKETFRLHKPAPLLAPRETMEKCSINSYEIQRGTLVYINAWAIARDPKIWKNPDEFVPERFLDSEIDVRGHHPEVIPFGIGWRGCPAMLMGMAEVELGLANLLYAFDWKLPPAMKEENVDFDGLPGLTMHKKSALCAVAKPSIVTGM</sequence>
<evidence type="ECO:0000256" key="7">
    <source>
        <dbReference type="ARBA" id="ARBA00022989"/>
    </source>
</evidence>
<feature type="chain" id="PRO_5043430535" evidence="14">
    <location>
        <begin position="24"/>
        <end position="464"/>
    </location>
</feature>
<gene>
    <name evidence="15" type="ORF">Scaly_1440700</name>
</gene>
<keyword evidence="5" id="KW-0812">Transmembrane</keyword>
<comment type="cofactor">
    <cofactor evidence="1 12">
        <name>heme</name>
        <dbReference type="ChEBI" id="CHEBI:30413"/>
    </cofactor>
</comment>
<protein>
    <submittedName>
        <fullName evidence="15">Cytochrome</fullName>
    </submittedName>
</protein>
<evidence type="ECO:0000256" key="6">
    <source>
        <dbReference type="ARBA" id="ARBA00022723"/>
    </source>
</evidence>